<evidence type="ECO:0000313" key="6">
    <source>
        <dbReference type="EMBL" id="CBL16620.1"/>
    </source>
</evidence>
<feature type="transmembrane region" description="Helical" evidence="5">
    <location>
        <begin position="225"/>
        <end position="246"/>
    </location>
</feature>
<keyword evidence="3 5" id="KW-1133">Transmembrane helix</keyword>
<dbReference type="PATRIC" id="fig|213810.4.peg.293"/>
<dbReference type="GO" id="GO:0015108">
    <property type="term" value="F:chloride transmembrane transporter activity"/>
    <property type="evidence" value="ECO:0007669"/>
    <property type="project" value="InterPro"/>
</dbReference>
<proteinExistence type="predicted"/>
<reference evidence="6" key="2">
    <citation type="submission" date="2010-03" db="EMBL/GenBank/DDBJ databases">
        <authorList>
            <person name="Pajon A."/>
        </authorList>
    </citation>
    <scope>NUCLEOTIDE SEQUENCE</scope>
    <source>
        <strain evidence="6">Type strain: 18P13</strain>
    </source>
</reference>
<dbReference type="GeneID" id="83155218"/>
<dbReference type="STRING" id="213810.RUM_03850"/>
<name>D4LAH5_RUMC1</name>
<dbReference type="InterPro" id="IPR001807">
    <property type="entry name" value="ClC"/>
</dbReference>
<gene>
    <name evidence="6" type="ordered locus">RUM_03850</name>
</gene>
<dbReference type="PANTHER" id="PTHR43427:SF12">
    <property type="entry name" value="CHLORIDE TRANSPORTER"/>
    <property type="match status" value="1"/>
</dbReference>
<dbReference type="Gene3D" id="1.10.3080.10">
    <property type="entry name" value="Clc chloride channel"/>
    <property type="match status" value="1"/>
</dbReference>
<feature type="transmembrane region" description="Helical" evidence="5">
    <location>
        <begin position="348"/>
        <end position="368"/>
    </location>
</feature>
<evidence type="ECO:0000256" key="3">
    <source>
        <dbReference type="ARBA" id="ARBA00022989"/>
    </source>
</evidence>
<feature type="transmembrane region" description="Helical" evidence="5">
    <location>
        <begin position="297"/>
        <end position="316"/>
    </location>
</feature>
<comment type="subcellular location">
    <subcellularLocation>
        <location evidence="1">Membrane</location>
        <topology evidence="1">Multi-pass membrane protein</topology>
    </subcellularLocation>
</comment>
<dbReference type="RefSeq" id="WP_015557527.1">
    <property type="nucleotide sequence ID" value="NC_021039.1"/>
</dbReference>
<dbReference type="InterPro" id="IPR014743">
    <property type="entry name" value="Cl-channel_core"/>
</dbReference>
<protein>
    <submittedName>
        <fullName evidence="6">Chloride channel protein EriC</fullName>
    </submittedName>
</protein>
<dbReference type="PANTHER" id="PTHR43427">
    <property type="entry name" value="CHLORIDE CHANNEL PROTEIN CLC-E"/>
    <property type="match status" value="1"/>
</dbReference>
<dbReference type="HOGENOM" id="CLU_015263_1_1_9"/>
<feature type="transmembrane region" description="Helical" evidence="5">
    <location>
        <begin position="185"/>
        <end position="204"/>
    </location>
</feature>
<dbReference type="Proteomes" id="UP000007054">
    <property type="component" value="Chromosome"/>
</dbReference>
<dbReference type="EMBL" id="FP929052">
    <property type="protein sequence ID" value="CBL16620.1"/>
    <property type="molecule type" value="Genomic_DNA"/>
</dbReference>
<dbReference type="KEGG" id="rch:RUM_03850"/>
<reference evidence="6" key="1">
    <citation type="submission" date="2010-03" db="EMBL/GenBank/DDBJ databases">
        <title>The genome sequence of Ruminococcus sp. 18P13.</title>
        <authorList>
            <consortium name="metaHIT consortium -- http://www.metahit.eu/"/>
            <person name="Pajon A."/>
            <person name="Turner K."/>
            <person name="Parkhill J."/>
            <person name="Bernalier A."/>
        </authorList>
    </citation>
    <scope>NUCLEOTIDE SEQUENCE [LARGE SCALE GENOMIC DNA]</scope>
    <source>
        <strain evidence="6">Type strain: 18P13</strain>
    </source>
</reference>
<feature type="transmembrane region" description="Helical" evidence="5">
    <location>
        <begin position="380"/>
        <end position="399"/>
    </location>
</feature>
<evidence type="ECO:0000256" key="1">
    <source>
        <dbReference type="ARBA" id="ARBA00004141"/>
    </source>
</evidence>
<dbReference type="InterPro" id="IPR050368">
    <property type="entry name" value="ClC-type_chloride_channel"/>
</dbReference>
<accession>D4LAH5</accession>
<feature type="transmembrane region" description="Helical" evidence="5">
    <location>
        <begin position="148"/>
        <end position="173"/>
    </location>
</feature>
<keyword evidence="4 5" id="KW-0472">Membrane</keyword>
<dbReference type="BioCyc" id="RCHA213810:RUM_RS01865-MONOMER"/>
<keyword evidence="2 5" id="KW-0812">Transmembrane</keyword>
<evidence type="ECO:0000256" key="5">
    <source>
        <dbReference type="SAM" id="Phobius"/>
    </source>
</evidence>
<keyword evidence="7" id="KW-1185">Reference proteome</keyword>
<feature type="transmembrane region" description="Helical" evidence="5">
    <location>
        <begin position="322"/>
        <end position="341"/>
    </location>
</feature>
<evidence type="ECO:0000313" key="7">
    <source>
        <dbReference type="Proteomes" id="UP000007054"/>
    </source>
</evidence>
<feature type="transmembrane region" description="Helical" evidence="5">
    <location>
        <begin position="56"/>
        <end position="75"/>
    </location>
</feature>
<evidence type="ECO:0000256" key="4">
    <source>
        <dbReference type="ARBA" id="ARBA00023136"/>
    </source>
</evidence>
<sequence length="418" mass="43989">METQNRTWLSHSLFSARCFCKWGLLGLAMGGVVGLVGTGFSWAVDSVTALRQVHSWLLYLLPVAGVLIVGLYHLFGIYTDKGTNLVLLAVREHGKMDLRNMICIFTASVLTHLCGGSSGREGAALQIGGSMGATFSKVLKLDEADSRILVMSGMSACFAALFGTPVSAAFFAMEVISIGVLHYSALLPCMTAAVTGSAVSRFFGMGPMSPQVLVPGFSWLSFGKAAAVALVCGLLSFVFCAGIHWAAKGYQRFLKNPYLRAAAGGGLVVLCSLLLGTRMYNGAGTETILAAFTQQQAWYVFLLKLLLTALTLGAGFKGGEIVPVFFVGSTCGSALSGLLGLDPSFAAAIGMISLFCGVTNCPLTTLFLSVELFGGEGAPFYGAAVAVAYISSGYAGLYSEQKILYSKFKPQFIDKKVG</sequence>
<feature type="transmembrane region" description="Helical" evidence="5">
    <location>
        <begin position="21"/>
        <end position="44"/>
    </location>
</feature>
<evidence type="ECO:0000256" key="2">
    <source>
        <dbReference type="ARBA" id="ARBA00022692"/>
    </source>
</evidence>
<dbReference type="AlphaFoldDB" id="D4LAH5"/>
<dbReference type="GO" id="GO:0016020">
    <property type="term" value="C:membrane"/>
    <property type="evidence" value="ECO:0007669"/>
    <property type="project" value="UniProtKB-SubCell"/>
</dbReference>
<dbReference type="SUPFAM" id="SSF81340">
    <property type="entry name" value="Clc chloride channel"/>
    <property type="match status" value="1"/>
</dbReference>
<dbReference type="Pfam" id="PF00654">
    <property type="entry name" value="Voltage_CLC"/>
    <property type="match status" value="1"/>
</dbReference>
<organism evidence="6 7">
    <name type="scientific">Ruminococcus champanellensis (strain DSM 18848 / JCM 17042 / KCTC 15320 / 18P13)</name>
    <dbReference type="NCBI Taxonomy" id="213810"/>
    <lineage>
        <taxon>Bacteria</taxon>
        <taxon>Bacillati</taxon>
        <taxon>Bacillota</taxon>
        <taxon>Clostridia</taxon>
        <taxon>Eubacteriales</taxon>
        <taxon>Oscillospiraceae</taxon>
        <taxon>Ruminococcus</taxon>
    </lineage>
</organism>